<name>A0A382XGW5_9ZZZZ</name>
<gene>
    <name evidence="1" type="ORF">METZ01_LOCUS422699</name>
</gene>
<sequence>MEKKKKIEHYLKIIDEIEKIRTRNNVNWMDLLRMAFTYAPEEAKELMKKIDHEDTRISDLVKELSK</sequence>
<accession>A0A382XGW5</accession>
<dbReference type="EMBL" id="UINC01167369">
    <property type="protein sequence ID" value="SVD69845.1"/>
    <property type="molecule type" value="Genomic_DNA"/>
</dbReference>
<proteinExistence type="predicted"/>
<dbReference type="AlphaFoldDB" id="A0A382XGW5"/>
<evidence type="ECO:0000313" key="1">
    <source>
        <dbReference type="EMBL" id="SVD69845.1"/>
    </source>
</evidence>
<reference evidence="1" key="1">
    <citation type="submission" date="2018-05" db="EMBL/GenBank/DDBJ databases">
        <authorList>
            <person name="Lanie J.A."/>
            <person name="Ng W.-L."/>
            <person name="Kazmierczak K.M."/>
            <person name="Andrzejewski T.M."/>
            <person name="Davidsen T.M."/>
            <person name="Wayne K.J."/>
            <person name="Tettelin H."/>
            <person name="Glass J.I."/>
            <person name="Rusch D."/>
            <person name="Podicherti R."/>
            <person name="Tsui H.-C.T."/>
            <person name="Winkler M.E."/>
        </authorList>
    </citation>
    <scope>NUCLEOTIDE SEQUENCE</scope>
</reference>
<organism evidence="1">
    <name type="scientific">marine metagenome</name>
    <dbReference type="NCBI Taxonomy" id="408172"/>
    <lineage>
        <taxon>unclassified sequences</taxon>
        <taxon>metagenomes</taxon>
        <taxon>ecological metagenomes</taxon>
    </lineage>
</organism>
<protein>
    <submittedName>
        <fullName evidence="1">Uncharacterized protein</fullName>
    </submittedName>
</protein>